<dbReference type="Proteomes" id="UP000253908">
    <property type="component" value="Chromosome"/>
</dbReference>
<name>A0A345PGQ7_9BACI</name>
<evidence type="ECO:0000313" key="2">
    <source>
        <dbReference type="Proteomes" id="UP000253908"/>
    </source>
</evidence>
<protein>
    <submittedName>
        <fullName evidence="1">Uncharacterized protein</fullName>
    </submittedName>
</protein>
<dbReference type="AlphaFoldDB" id="A0A345PGQ7"/>
<dbReference type="RefSeq" id="WP_114916480.1">
    <property type="nucleotide sequence ID" value="NZ_CP024848.1"/>
</dbReference>
<keyword evidence="2" id="KW-1185">Reference proteome</keyword>
<evidence type="ECO:0000313" key="1">
    <source>
        <dbReference type="EMBL" id="AXI09187.1"/>
    </source>
</evidence>
<gene>
    <name evidence="1" type="ORF">CUC15_09715</name>
</gene>
<dbReference type="KEGG" id="ocn:CUC15_09715"/>
<sequence length="86" mass="10009">MKNSSDPIKIYLNESERSDVDKIINLLEGLEHIITGNIKRLKPTDDELAFYALIDADQNQFFLKYNKSIQDQYEKIISLLSNHLKP</sequence>
<dbReference type="EMBL" id="CP024848">
    <property type="protein sequence ID" value="AXI09187.1"/>
    <property type="molecule type" value="Genomic_DNA"/>
</dbReference>
<reference evidence="2" key="1">
    <citation type="submission" date="2017-11" db="EMBL/GenBank/DDBJ databases">
        <authorList>
            <person name="Zhu W."/>
        </authorList>
    </citation>
    <scope>NUCLEOTIDE SEQUENCE [LARGE SCALE GENOMIC DNA]</scope>
    <source>
        <strain evidence="2">160</strain>
    </source>
</reference>
<accession>A0A345PGQ7</accession>
<organism evidence="1 2">
    <name type="scientific">Oceanobacillus zhaokaii</name>
    <dbReference type="NCBI Taxonomy" id="2052660"/>
    <lineage>
        <taxon>Bacteria</taxon>
        <taxon>Bacillati</taxon>
        <taxon>Bacillota</taxon>
        <taxon>Bacilli</taxon>
        <taxon>Bacillales</taxon>
        <taxon>Bacillaceae</taxon>
        <taxon>Oceanobacillus</taxon>
    </lineage>
</organism>
<proteinExistence type="predicted"/>